<dbReference type="SUPFAM" id="SSF81301">
    <property type="entry name" value="Nucleotidyltransferase"/>
    <property type="match status" value="1"/>
</dbReference>
<evidence type="ECO:0000313" key="1">
    <source>
        <dbReference type="EMBL" id="CAI8032173.1"/>
    </source>
</evidence>
<gene>
    <name evidence="1" type="ORF">GBAR_LOCUS18215</name>
</gene>
<accession>A0AA35SLR3</accession>
<organism evidence="1 2">
    <name type="scientific">Geodia barretti</name>
    <name type="common">Barrett's horny sponge</name>
    <dbReference type="NCBI Taxonomy" id="519541"/>
    <lineage>
        <taxon>Eukaryota</taxon>
        <taxon>Metazoa</taxon>
        <taxon>Porifera</taxon>
        <taxon>Demospongiae</taxon>
        <taxon>Heteroscleromorpha</taxon>
        <taxon>Tetractinellida</taxon>
        <taxon>Astrophorina</taxon>
        <taxon>Geodiidae</taxon>
        <taxon>Geodia</taxon>
    </lineage>
</organism>
<protein>
    <submittedName>
        <fullName evidence="1">Uncharacterized protein</fullName>
    </submittedName>
</protein>
<dbReference type="AlphaFoldDB" id="A0AA35SLR3"/>
<comment type="caution">
    <text evidence="1">The sequence shown here is derived from an EMBL/GenBank/DDBJ whole genome shotgun (WGS) entry which is preliminary data.</text>
</comment>
<feature type="non-terminal residue" evidence="1">
    <location>
        <position position="165"/>
    </location>
</feature>
<keyword evidence="2" id="KW-1185">Reference proteome</keyword>
<reference evidence="1" key="1">
    <citation type="submission" date="2023-03" db="EMBL/GenBank/DDBJ databases">
        <authorList>
            <person name="Steffen K."/>
            <person name="Cardenas P."/>
        </authorList>
    </citation>
    <scope>NUCLEOTIDE SEQUENCE</scope>
</reference>
<dbReference type="Proteomes" id="UP001174909">
    <property type="component" value="Unassembled WGS sequence"/>
</dbReference>
<sequence>MAKKFCCPKGHECPSLEHVFRTLKLSDSDVLNVYMVGSHMWGTCGSHSDWDLVIVLKTLQTAKPLNTHKANIEAFILSQEQFVQSIADHLMQVLIVLWLPKGCVWVERFDPRSSFKLDRVALAKALEHSRYRDLRVAEKHFSKGDRQKAKKVLLHCLRYLELGAQ</sequence>
<proteinExistence type="predicted"/>
<dbReference type="Gene3D" id="3.30.460.10">
    <property type="entry name" value="Beta Polymerase, domain 2"/>
    <property type="match status" value="1"/>
</dbReference>
<name>A0AA35SLR3_GEOBA</name>
<dbReference type="EMBL" id="CASHTH010002587">
    <property type="protein sequence ID" value="CAI8032173.1"/>
    <property type="molecule type" value="Genomic_DNA"/>
</dbReference>
<dbReference type="InterPro" id="IPR043519">
    <property type="entry name" value="NT_sf"/>
</dbReference>
<evidence type="ECO:0000313" key="2">
    <source>
        <dbReference type="Proteomes" id="UP001174909"/>
    </source>
</evidence>